<keyword evidence="2" id="KW-1185">Reference proteome</keyword>
<evidence type="ECO:0000313" key="2">
    <source>
        <dbReference type="Proteomes" id="UP000054270"/>
    </source>
</evidence>
<gene>
    <name evidence="1" type="ORF">HYPSUDRAFT_89269</name>
</gene>
<protein>
    <submittedName>
        <fullName evidence="1">Uncharacterized protein</fullName>
    </submittedName>
</protein>
<name>A0A0D2NLM6_HYPSF</name>
<sequence>MLPSVRLICSSIGAPRVVFVPHRGRSGTSSASSFPVGRSAPSYSVQPAVVTGTHHRRFTCARKLAASSASRHSKSTPSSHASAIGACPIDFQQRCQRAHWISADVVGGRVEKITH</sequence>
<accession>A0A0D2NLM6</accession>
<organism evidence="1 2">
    <name type="scientific">Hypholoma sublateritium (strain FD-334 SS-4)</name>
    <dbReference type="NCBI Taxonomy" id="945553"/>
    <lineage>
        <taxon>Eukaryota</taxon>
        <taxon>Fungi</taxon>
        <taxon>Dikarya</taxon>
        <taxon>Basidiomycota</taxon>
        <taxon>Agaricomycotina</taxon>
        <taxon>Agaricomycetes</taxon>
        <taxon>Agaricomycetidae</taxon>
        <taxon>Agaricales</taxon>
        <taxon>Agaricineae</taxon>
        <taxon>Strophariaceae</taxon>
        <taxon>Hypholoma</taxon>
    </lineage>
</organism>
<dbReference type="EMBL" id="KN817574">
    <property type="protein sequence ID" value="KJA19764.1"/>
    <property type="molecule type" value="Genomic_DNA"/>
</dbReference>
<dbReference type="Proteomes" id="UP000054270">
    <property type="component" value="Unassembled WGS sequence"/>
</dbReference>
<proteinExistence type="predicted"/>
<evidence type="ECO:0000313" key="1">
    <source>
        <dbReference type="EMBL" id="KJA19764.1"/>
    </source>
</evidence>
<dbReference type="AlphaFoldDB" id="A0A0D2NLM6"/>
<reference evidence="2" key="1">
    <citation type="submission" date="2014-04" db="EMBL/GenBank/DDBJ databases">
        <title>Evolutionary Origins and Diversification of the Mycorrhizal Mutualists.</title>
        <authorList>
            <consortium name="DOE Joint Genome Institute"/>
            <consortium name="Mycorrhizal Genomics Consortium"/>
            <person name="Kohler A."/>
            <person name="Kuo A."/>
            <person name="Nagy L.G."/>
            <person name="Floudas D."/>
            <person name="Copeland A."/>
            <person name="Barry K.W."/>
            <person name="Cichocki N."/>
            <person name="Veneault-Fourrey C."/>
            <person name="LaButti K."/>
            <person name="Lindquist E.A."/>
            <person name="Lipzen A."/>
            <person name="Lundell T."/>
            <person name="Morin E."/>
            <person name="Murat C."/>
            <person name="Riley R."/>
            <person name="Ohm R."/>
            <person name="Sun H."/>
            <person name="Tunlid A."/>
            <person name="Henrissat B."/>
            <person name="Grigoriev I.V."/>
            <person name="Hibbett D.S."/>
            <person name="Martin F."/>
        </authorList>
    </citation>
    <scope>NUCLEOTIDE SEQUENCE [LARGE SCALE GENOMIC DNA]</scope>
    <source>
        <strain evidence="2">FD-334 SS-4</strain>
    </source>
</reference>